<dbReference type="PANTHER" id="PTHR32089:SF112">
    <property type="entry name" value="LYSOZYME-LIKE PROTEIN-RELATED"/>
    <property type="match status" value="1"/>
</dbReference>
<dbReference type="PROSITE" id="PS50111">
    <property type="entry name" value="CHEMOTAXIS_TRANSDUC_2"/>
    <property type="match status" value="1"/>
</dbReference>
<dbReference type="InterPro" id="IPR003660">
    <property type="entry name" value="HAMP_dom"/>
</dbReference>
<name>A0ABV5KSD2_9BACL</name>
<dbReference type="CDD" id="cd11386">
    <property type="entry name" value="MCP_signal"/>
    <property type="match status" value="1"/>
</dbReference>
<evidence type="ECO:0000313" key="11">
    <source>
        <dbReference type="EMBL" id="MFB9328137.1"/>
    </source>
</evidence>
<dbReference type="Proteomes" id="UP001589747">
    <property type="component" value="Unassembled WGS sequence"/>
</dbReference>
<evidence type="ECO:0000259" key="9">
    <source>
        <dbReference type="PROSITE" id="PS50111"/>
    </source>
</evidence>
<dbReference type="PROSITE" id="PS50885">
    <property type="entry name" value="HAMP"/>
    <property type="match status" value="1"/>
</dbReference>
<reference evidence="11 12" key="1">
    <citation type="submission" date="2024-09" db="EMBL/GenBank/DDBJ databases">
        <authorList>
            <person name="Sun Q."/>
            <person name="Mori K."/>
        </authorList>
    </citation>
    <scope>NUCLEOTIDE SEQUENCE [LARGE SCALE GENOMIC DNA]</scope>
    <source>
        <strain evidence="11 12">TISTR 2452</strain>
    </source>
</reference>
<evidence type="ECO:0000256" key="7">
    <source>
        <dbReference type="SAM" id="Coils"/>
    </source>
</evidence>
<evidence type="ECO:0000256" key="8">
    <source>
        <dbReference type="SAM" id="Phobius"/>
    </source>
</evidence>
<keyword evidence="4 6" id="KW-0807">Transducer</keyword>
<dbReference type="SUPFAM" id="SSF58104">
    <property type="entry name" value="Methyl-accepting chemotaxis protein (MCP) signaling domain"/>
    <property type="match status" value="1"/>
</dbReference>
<dbReference type="SMART" id="SM00283">
    <property type="entry name" value="MA"/>
    <property type="match status" value="1"/>
</dbReference>
<comment type="subcellular location">
    <subcellularLocation>
        <location evidence="1">Cell membrane</location>
    </subcellularLocation>
</comment>
<dbReference type="InterPro" id="IPR004089">
    <property type="entry name" value="MCPsignal_dom"/>
</dbReference>
<keyword evidence="7" id="KW-0175">Coiled coil</keyword>
<dbReference type="Gene3D" id="1.10.287.950">
    <property type="entry name" value="Methyl-accepting chemotaxis protein"/>
    <property type="match status" value="1"/>
</dbReference>
<feature type="coiled-coil region" evidence="7">
    <location>
        <begin position="252"/>
        <end position="279"/>
    </location>
</feature>
<evidence type="ECO:0000313" key="12">
    <source>
        <dbReference type="Proteomes" id="UP001589747"/>
    </source>
</evidence>
<keyword evidence="8" id="KW-1133">Transmembrane helix</keyword>
<accession>A0ABV5KSD2</accession>
<dbReference type="Pfam" id="PF00015">
    <property type="entry name" value="MCPsignal"/>
    <property type="match status" value="1"/>
</dbReference>
<comment type="similarity">
    <text evidence="5">Belongs to the methyl-accepting chemotaxis (MCP) protein family.</text>
</comment>
<feature type="domain" description="Methyl-accepting transducer" evidence="9">
    <location>
        <begin position="421"/>
        <end position="657"/>
    </location>
</feature>
<gene>
    <name evidence="11" type="ORF">ACFFSY_19590</name>
</gene>
<evidence type="ECO:0000256" key="3">
    <source>
        <dbReference type="ARBA" id="ARBA00023136"/>
    </source>
</evidence>
<feature type="transmembrane region" description="Helical" evidence="8">
    <location>
        <begin position="329"/>
        <end position="348"/>
    </location>
</feature>
<keyword evidence="12" id="KW-1185">Reference proteome</keyword>
<keyword evidence="3 8" id="KW-0472">Membrane</keyword>
<feature type="transmembrane region" description="Helical" evidence="8">
    <location>
        <begin position="30"/>
        <end position="46"/>
    </location>
</feature>
<evidence type="ECO:0000256" key="4">
    <source>
        <dbReference type="ARBA" id="ARBA00023224"/>
    </source>
</evidence>
<dbReference type="RefSeq" id="WP_377497150.1">
    <property type="nucleotide sequence ID" value="NZ_JBHMDO010000033.1"/>
</dbReference>
<sequence length="708" mass="76309">MKARKWIAILLMPATRLLNALKYTQKFVLIGLIILLSLSTFGYLLLSEMQSEVQDAKDRSNGLLYIQDVAGYLKGVQQHRALAAKMISGDAAAESQLSAKQAEVEAYMKTIEADSSDYAAGLYKPEELEKLNTEWTEIKEGVKRFTAPQSYEKHVTLINDIQNFITNAADASKLTLATKLNMFYMVDNVVNIIPQLSENIGQARGIGLAAATRGSFAQGEKEKLFPLVGTIRATLQNLNGNLEKSGINTDNHAQLQSTVDALNTQVEQFLNRLDESMLKSDEITISSDEYLKITTASIDAAFNLLDGQIELLLEQFDQRTEQLNRQMQLYGTILVLALLVLTYLFVAFSQSVKRSVASLAQAASAMASGDLTGQLQLDTRDELSIVAGSFNQMSQAMRSMIVTTAQVTEQVTSASEQLKTAAEETVAASAQNADAIQQVASGSEAQLSGAEETGRAMEEMAIGIQRIAEYASDVSENSVAAEREAMTGSSAIERAVQQMNTIHESSQRTAKVIHSLGEQSKQVEAIIEVIGGIAQQTNLLSLNASIEAARAGEHGKGFAVVASEVKKLAEQSQHSAGEIAVIIAQIQASVREAVSAMDGGYREVEAGTAVIQETGVVFGRIAESVHQVAGQIQEITSSSEQMSAGTEEVTASMHNIVQISKAAAGRTQDMSAASEEQLATMEEISKAASDLNDLASQLRAMVNQFIVK</sequence>
<evidence type="ECO:0000259" key="10">
    <source>
        <dbReference type="PROSITE" id="PS50885"/>
    </source>
</evidence>
<evidence type="ECO:0000256" key="1">
    <source>
        <dbReference type="ARBA" id="ARBA00004236"/>
    </source>
</evidence>
<evidence type="ECO:0000256" key="6">
    <source>
        <dbReference type="PROSITE-ProRule" id="PRU00284"/>
    </source>
</evidence>
<protein>
    <submittedName>
        <fullName evidence="11">Methyl-accepting chemotaxis protein</fullName>
    </submittedName>
</protein>
<evidence type="ECO:0000256" key="5">
    <source>
        <dbReference type="ARBA" id="ARBA00029447"/>
    </source>
</evidence>
<dbReference type="Gene3D" id="6.10.340.10">
    <property type="match status" value="1"/>
</dbReference>
<dbReference type="SMART" id="SM00304">
    <property type="entry name" value="HAMP"/>
    <property type="match status" value="1"/>
</dbReference>
<comment type="caution">
    <text evidence="11">The sequence shown here is derived from an EMBL/GenBank/DDBJ whole genome shotgun (WGS) entry which is preliminary data.</text>
</comment>
<proteinExistence type="inferred from homology"/>
<feature type="domain" description="HAMP" evidence="10">
    <location>
        <begin position="350"/>
        <end position="402"/>
    </location>
</feature>
<dbReference type="EMBL" id="JBHMDO010000033">
    <property type="protein sequence ID" value="MFB9328137.1"/>
    <property type="molecule type" value="Genomic_DNA"/>
</dbReference>
<keyword evidence="2" id="KW-1003">Cell membrane</keyword>
<dbReference type="PANTHER" id="PTHR32089">
    <property type="entry name" value="METHYL-ACCEPTING CHEMOTAXIS PROTEIN MCPB"/>
    <property type="match status" value="1"/>
</dbReference>
<dbReference type="CDD" id="cd06225">
    <property type="entry name" value="HAMP"/>
    <property type="match status" value="1"/>
</dbReference>
<keyword evidence="8" id="KW-0812">Transmembrane</keyword>
<dbReference type="Pfam" id="PF00672">
    <property type="entry name" value="HAMP"/>
    <property type="match status" value="1"/>
</dbReference>
<evidence type="ECO:0000256" key="2">
    <source>
        <dbReference type="ARBA" id="ARBA00022475"/>
    </source>
</evidence>
<organism evidence="11 12">
    <name type="scientific">Paenibacillus aurantiacus</name>
    <dbReference type="NCBI Taxonomy" id="1936118"/>
    <lineage>
        <taxon>Bacteria</taxon>
        <taxon>Bacillati</taxon>
        <taxon>Bacillota</taxon>
        <taxon>Bacilli</taxon>
        <taxon>Bacillales</taxon>
        <taxon>Paenibacillaceae</taxon>
        <taxon>Paenibacillus</taxon>
    </lineage>
</organism>